<protein>
    <recommendedName>
        <fullName evidence="4">Peptidase M10 serralysin C-terminal domain-containing protein</fullName>
    </recommendedName>
</protein>
<organism evidence="3">
    <name type="scientific">marine metagenome</name>
    <dbReference type="NCBI Taxonomy" id="408172"/>
    <lineage>
        <taxon>unclassified sequences</taxon>
        <taxon>metagenomes</taxon>
        <taxon>ecological metagenomes</taxon>
    </lineage>
</organism>
<evidence type="ECO:0000313" key="3">
    <source>
        <dbReference type="EMBL" id="SVD30009.1"/>
    </source>
</evidence>
<dbReference type="AlphaFoldDB" id="A0A382U6S2"/>
<dbReference type="PRINTS" id="PR00313">
    <property type="entry name" value="CABNDNGRPT"/>
</dbReference>
<dbReference type="InterPro" id="IPR011049">
    <property type="entry name" value="Serralysin-like_metalloprot_C"/>
</dbReference>
<dbReference type="EMBL" id="UINC01141961">
    <property type="protein sequence ID" value="SVD30009.1"/>
    <property type="molecule type" value="Genomic_DNA"/>
</dbReference>
<dbReference type="PANTHER" id="PTHR38340:SF1">
    <property type="entry name" value="S-LAYER PROTEIN"/>
    <property type="match status" value="1"/>
</dbReference>
<evidence type="ECO:0008006" key="4">
    <source>
        <dbReference type="Google" id="ProtNLM"/>
    </source>
</evidence>
<evidence type="ECO:0000256" key="2">
    <source>
        <dbReference type="ARBA" id="ARBA00022525"/>
    </source>
</evidence>
<dbReference type="InterPro" id="IPR050557">
    <property type="entry name" value="RTX_toxin/Mannuronan_C5-epim"/>
</dbReference>
<dbReference type="GO" id="GO:0005509">
    <property type="term" value="F:calcium ion binding"/>
    <property type="evidence" value="ECO:0007669"/>
    <property type="project" value="InterPro"/>
</dbReference>
<dbReference type="Pfam" id="PF00353">
    <property type="entry name" value="HemolysinCabind"/>
    <property type="match status" value="3"/>
</dbReference>
<comment type="subcellular location">
    <subcellularLocation>
        <location evidence="1">Secreted</location>
    </subcellularLocation>
</comment>
<feature type="non-terminal residue" evidence="3">
    <location>
        <position position="296"/>
    </location>
</feature>
<feature type="non-terminal residue" evidence="3">
    <location>
        <position position="1"/>
    </location>
</feature>
<dbReference type="PANTHER" id="PTHR38340">
    <property type="entry name" value="S-LAYER PROTEIN"/>
    <property type="match status" value="1"/>
</dbReference>
<name>A0A382U6S2_9ZZZZ</name>
<reference evidence="3" key="1">
    <citation type="submission" date="2018-05" db="EMBL/GenBank/DDBJ databases">
        <authorList>
            <person name="Lanie J.A."/>
            <person name="Ng W.-L."/>
            <person name="Kazmierczak K.M."/>
            <person name="Andrzejewski T.M."/>
            <person name="Davidsen T.M."/>
            <person name="Wayne K.J."/>
            <person name="Tettelin H."/>
            <person name="Glass J.I."/>
            <person name="Rusch D."/>
            <person name="Podicherti R."/>
            <person name="Tsui H.-C.T."/>
            <person name="Winkler M.E."/>
        </authorList>
    </citation>
    <scope>NUCLEOTIDE SEQUENCE</scope>
</reference>
<keyword evidence="2" id="KW-0964">Secreted</keyword>
<dbReference type="Gene3D" id="2.150.10.10">
    <property type="entry name" value="Serralysin-like metalloprotease, C-terminal"/>
    <property type="match status" value="1"/>
</dbReference>
<dbReference type="InterPro" id="IPR018511">
    <property type="entry name" value="Hemolysin-typ_Ca-bd_CS"/>
</dbReference>
<proteinExistence type="predicted"/>
<accession>A0A382U6S2</accession>
<evidence type="ECO:0000256" key="1">
    <source>
        <dbReference type="ARBA" id="ARBA00004613"/>
    </source>
</evidence>
<gene>
    <name evidence="3" type="ORF">METZ01_LOCUS382863</name>
</gene>
<dbReference type="PROSITE" id="PS00330">
    <property type="entry name" value="HEMOLYSIN_CALCIUM"/>
    <property type="match status" value="1"/>
</dbReference>
<sequence length="296" mass="29930">VNGQMSLVSIEQFFIDDGVDSRQRLSSDLPGIGVTLAGTSSANTLTLQGDGTTGADVTFGSLSLNVDQARFFGSIIFGKGGDDTITSSEGVDVVLGGAGDDTIISAGGGDILSGGTGDDTFVVASPNDVRTGSDFGETFNGGANDTSTGDTLQIGNAGTAAGQTFLMTVNISNIETLSFFTDNTTFQSFSETFTFFDQIIGNGGVSLSTFDADENGIGVTLVGVDERLNLSSVTVSEVVTNLTATTEFSTGVTIIDGNDSIGRTLTGTANNDNLSGLGGDDTFIMGGGDDVLVGGT</sequence>
<dbReference type="InterPro" id="IPR001343">
    <property type="entry name" value="Hemolysn_Ca-bd"/>
</dbReference>
<dbReference type="SUPFAM" id="SSF51120">
    <property type="entry name" value="beta-Roll"/>
    <property type="match status" value="1"/>
</dbReference>
<dbReference type="GO" id="GO:0005576">
    <property type="term" value="C:extracellular region"/>
    <property type="evidence" value="ECO:0007669"/>
    <property type="project" value="UniProtKB-SubCell"/>
</dbReference>